<dbReference type="PANTHER" id="PTHR12428:SF65">
    <property type="entry name" value="CYTOCHROME C OXIDASE ASSEMBLY PROTEIN COX18, MITOCHONDRIAL"/>
    <property type="match status" value="1"/>
</dbReference>
<evidence type="ECO:0000256" key="10">
    <source>
        <dbReference type="ARBA" id="ARBA00033245"/>
    </source>
</evidence>
<keyword evidence="16" id="KW-1185">Reference proteome</keyword>
<dbReference type="NCBIfam" id="TIGR03592">
    <property type="entry name" value="yidC_oxa1_cterm"/>
    <property type="match status" value="1"/>
</dbReference>
<dbReference type="RefSeq" id="WP_378262979.1">
    <property type="nucleotide sequence ID" value="NZ_JBHSIT010000013.1"/>
</dbReference>
<dbReference type="EMBL" id="JBHSIT010000013">
    <property type="protein sequence ID" value="MFC4912752.1"/>
    <property type="molecule type" value="Genomic_DNA"/>
</dbReference>
<dbReference type="InterPro" id="IPR001708">
    <property type="entry name" value="YidC/ALB3/OXA1/COX18"/>
</dbReference>
<comment type="similarity">
    <text evidence="2">Belongs to the OXA1/ALB3/YidC family. Type 1 subfamily.</text>
</comment>
<dbReference type="InterPro" id="IPR028055">
    <property type="entry name" value="YidC/Oxa/ALB_C"/>
</dbReference>
<feature type="transmembrane region" description="Helical" evidence="13">
    <location>
        <begin position="29"/>
        <end position="51"/>
    </location>
</feature>
<comment type="caution">
    <text evidence="15">The sequence shown here is derived from an EMBL/GenBank/DDBJ whole genome shotgun (WGS) entry which is preliminary data.</text>
</comment>
<keyword evidence="4 12" id="KW-0812">Transmembrane</keyword>
<sequence>MSLFDIPVAGAYALVKGLTLAFEPVAGGLSAALAIVLFTLAVRALLLPLAVRAARGERARAALVPELARLRERHRRDPERLRRELAALYEREGASPLTGVGPMLLQFPFFMVMYTLFRSATVAGHQNVLLAHTLFSVPLGQNLVSVAGAGLFTPAGLVFAGLLVALAAVAWWSARHVPKPWMRLLSLGTVVVAAFVPLAAGLYLLASAVWTAVERTVLRRTILAPAA</sequence>
<reference evidence="16" key="1">
    <citation type="journal article" date="2019" name="Int. J. Syst. Evol. Microbiol.">
        <title>The Global Catalogue of Microorganisms (GCM) 10K type strain sequencing project: providing services to taxonomists for standard genome sequencing and annotation.</title>
        <authorList>
            <consortium name="The Broad Institute Genomics Platform"/>
            <consortium name="The Broad Institute Genome Sequencing Center for Infectious Disease"/>
            <person name="Wu L."/>
            <person name="Ma J."/>
        </authorList>
    </citation>
    <scope>NUCLEOTIDE SEQUENCE [LARGE SCALE GENOMIC DNA]</scope>
    <source>
        <strain evidence="16">KLKA75</strain>
    </source>
</reference>
<evidence type="ECO:0000256" key="6">
    <source>
        <dbReference type="ARBA" id="ARBA00023136"/>
    </source>
</evidence>
<evidence type="ECO:0000256" key="3">
    <source>
        <dbReference type="ARBA" id="ARBA00015325"/>
    </source>
</evidence>
<gene>
    <name evidence="15" type="ORF">ACFPCY_36015</name>
</gene>
<evidence type="ECO:0000313" key="15">
    <source>
        <dbReference type="EMBL" id="MFC4912752.1"/>
    </source>
</evidence>
<evidence type="ECO:0000256" key="12">
    <source>
        <dbReference type="RuleBase" id="RU003945"/>
    </source>
</evidence>
<evidence type="ECO:0000313" key="16">
    <source>
        <dbReference type="Proteomes" id="UP001595872"/>
    </source>
</evidence>
<evidence type="ECO:0000256" key="5">
    <source>
        <dbReference type="ARBA" id="ARBA00022989"/>
    </source>
</evidence>
<organism evidence="15 16">
    <name type="scientific">Actinomadura gamaensis</name>
    <dbReference type="NCBI Taxonomy" id="1763541"/>
    <lineage>
        <taxon>Bacteria</taxon>
        <taxon>Bacillati</taxon>
        <taxon>Actinomycetota</taxon>
        <taxon>Actinomycetes</taxon>
        <taxon>Streptosporangiales</taxon>
        <taxon>Thermomonosporaceae</taxon>
        <taxon>Actinomadura</taxon>
    </lineage>
</organism>
<evidence type="ECO:0000256" key="2">
    <source>
        <dbReference type="ARBA" id="ARBA00010527"/>
    </source>
</evidence>
<evidence type="ECO:0000256" key="8">
    <source>
        <dbReference type="ARBA" id="ARBA00026028"/>
    </source>
</evidence>
<keyword evidence="6 13" id="KW-0472">Membrane</keyword>
<evidence type="ECO:0000256" key="4">
    <source>
        <dbReference type="ARBA" id="ARBA00022692"/>
    </source>
</evidence>
<dbReference type="PANTHER" id="PTHR12428">
    <property type="entry name" value="OXA1"/>
    <property type="match status" value="1"/>
</dbReference>
<feature type="transmembrane region" description="Helical" evidence="13">
    <location>
        <begin position="184"/>
        <end position="206"/>
    </location>
</feature>
<protein>
    <recommendedName>
        <fullName evidence="3">Membrane protein insertase YidC</fullName>
    </recommendedName>
    <alternativeName>
        <fullName evidence="11">Foldase YidC</fullName>
    </alternativeName>
    <alternativeName>
        <fullName evidence="10">Membrane integrase YidC</fullName>
    </alternativeName>
    <alternativeName>
        <fullName evidence="9">Membrane protein YidC</fullName>
    </alternativeName>
</protein>
<accession>A0ABV9U876</accession>
<feature type="domain" description="Membrane insertase YidC/Oxa/ALB C-terminal" evidence="14">
    <location>
        <begin position="32"/>
        <end position="219"/>
    </location>
</feature>
<evidence type="ECO:0000256" key="9">
    <source>
        <dbReference type="ARBA" id="ARBA00031538"/>
    </source>
</evidence>
<comment type="subunit">
    <text evidence="8">Interacts with the Sec translocase complex via SecD. Specifically interacts with transmembrane segments of nascent integral membrane proteins during membrane integration.</text>
</comment>
<dbReference type="Pfam" id="PF02096">
    <property type="entry name" value="60KD_IMP"/>
    <property type="match status" value="1"/>
</dbReference>
<keyword evidence="5 13" id="KW-1133">Transmembrane helix</keyword>
<evidence type="ECO:0000256" key="7">
    <source>
        <dbReference type="ARBA" id="ARBA00025034"/>
    </source>
</evidence>
<evidence type="ECO:0000256" key="1">
    <source>
        <dbReference type="ARBA" id="ARBA00004141"/>
    </source>
</evidence>
<proteinExistence type="inferred from homology"/>
<evidence type="ECO:0000259" key="14">
    <source>
        <dbReference type="Pfam" id="PF02096"/>
    </source>
</evidence>
<dbReference type="Proteomes" id="UP001595872">
    <property type="component" value="Unassembled WGS sequence"/>
</dbReference>
<evidence type="ECO:0000256" key="13">
    <source>
        <dbReference type="SAM" id="Phobius"/>
    </source>
</evidence>
<evidence type="ECO:0000256" key="11">
    <source>
        <dbReference type="ARBA" id="ARBA00033342"/>
    </source>
</evidence>
<feature type="transmembrane region" description="Helical" evidence="13">
    <location>
        <begin position="143"/>
        <end position="172"/>
    </location>
</feature>
<comment type="subcellular location">
    <subcellularLocation>
        <location evidence="1 12">Membrane</location>
        <topology evidence="1 12">Multi-pass membrane protein</topology>
    </subcellularLocation>
</comment>
<comment type="function">
    <text evidence="7">Required for the insertion and/or proper folding and/or complex formation of integral membrane proteins into the membrane. Involved in integration of membrane proteins that insert both dependently and independently of the Sec translocase complex, as well as at least some lipoproteins. Aids folding of multispanning membrane proteins.</text>
</comment>
<name>A0ABV9U876_9ACTN</name>